<gene>
    <name evidence="2" type="ORF">MPH_04075</name>
</gene>
<dbReference type="HOGENOM" id="CLU_1299929_0_0_1"/>
<feature type="compositionally biased region" description="Low complexity" evidence="1">
    <location>
        <begin position="33"/>
        <end position="72"/>
    </location>
</feature>
<evidence type="ECO:0000313" key="2">
    <source>
        <dbReference type="EMBL" id="EKG18660.1"/>
    </source>
</evidence>
<dbReference type="VEuPathDB" id="FungiDB:MPH_04075"/>
<protein>
    <submittedName>
        <fullName evidence="2">Uncharacterized protein</fullName>
    </submittedName>
</protein>
<sequence>MVCASEFFDQKAMIERATAQTRKASALDQLRAVRAAKAARTASSSPPSSSSASSSSSDPAHFSSTNTTTTSTPAMKGYRIPKRTRGDCATPRDFTSVRGPVSYNDLARSRRLPETQPQKGFQADGIMADDEGRTLSTIDGSTFVPHETADIARAVPQGRDNRSNMFRGELVPPHLKHWSDEKLTQLHVGVVNARAVADRITEECRVRGLLME</sequence>
<reference evidence="2 3" key="1">
    <citation type="journal article" date="2012" name="BMC Genomics">
        <title>Tools to kill: Genome of one of the most destructive plant pathogenic fungi Macrophomina phaseolina.</title>
        <authorList>
            <person name="Islam M.S."/>
            <person name="Haque M.S."/>
            <person name="Islam M.M."/>
            <person name="Emdad E.M."/>
            <person name="Halim A."/>
            <person name="Hossen Q.M.M."/>
            <person name="Hossain M.Z."/>
            <person name="Ahmed B."/>
            <person name="Rahim S."/>
            <person name="Rahman M.S."/>
            <person name="Alam M.M."/>
            <person name="Hou S."/>
            <person name="Wan X."/>
            <person name="Saito J.A."/>
            <person name="Alam M."/>
        </authorList>
    </citation>
    <scope>NUCLEOTIDE SEQUENCE [LARGE SCALE GENOMIC DNA]</scope>
    <source>
        <strain evidence="2 3">MS6</strain>
    </source>
</reference>
<evidence type="ECO:0000313" key="3">
    <source>
        <dbReference type="Proteomes" id="UP000007129"/>
    </source>
</evidence>
<accession>K2SPG6</accession>
<dbReference type="InParanoid" id="K2SPG6"/>
<feature type="region of interest" description="Disordered" evidence="1">
    <location>
        <begin position="33"/>
        <end position="100"/>
    </location>
</feature>
<dbReference type="Proteomes" id="UP000007129">
    <property type="component" value="Unassembled WGS sequence"/>
</dbReference>
<proteinExistence type="predicted"/>
<dbReference type="EMBL" id="AHHD01000182">
    <property type="protein sequence ID" value="EKG18660.1"/>
    <property type="molecule type" value="Genomic_DNA"/>
</dbReference>
<organism evidence="2 3">
    <name type="scientific">Macrophomina phaseolina (strain MS6)</name>
    <name type="common">Charcoal rot fungus</name>
    <dbReference type="NCBI Taxonomy" id="1126212"/>
    <lineage>
        <taxon>Eukaryota</taxon>
        <taxon>Fungi</taxon>
        <taxon>Dikarya</taxon>
        <taxon>Ascomycota</taxon>
        <taxon>Pezizomycotina</taxon>
        <taxon>Dothideomycetes</taxon>
        <taxon>Dothideomycetes incertae sedis</taxon>
        <taxon>Botryosphaeriales</taxon>
        <taxon>Botryosphaeriaceae</taxon>
        <taxon>Macrophomina</taxon>
    </lineage>
</organism>
<evidence type="ECO:0000256" key="1">
    <source>
        <dbReference type="SAM" id="MobiDB-lite"/>
    </source>
</evidence>
<comment type="caution">
    <text evidence="2">The sequence shown here is derived from an EMBL/GenBank/DDBJ whole genome shotgun (WGS) entry which is preliminary data.</text>
</comment>
<dbReference type="AlphaFoldDB" id="K2SPG6"/>
<name>K2SPG6_MACPH</name>